<organism evidence="2 3">
    <name type="scientific">Castanea mollissima</name>
    <name type="common">Chinese chestnut</name>
    <dbReference type="NCBI Taxonomy" id="60419"/>
    <lineage>
        <taxon>Eukaryota</taxon>
        <taxon>Viridiplantae</taxon>
        <taxon>Streptophyta</taxon>
        <taxon>Embryophyta</taxon>
        <taxon>Tracheophyta</taxon>
        <taxon>Spermatophyta</taxon>
        <taxon>Magnoliopsida</taxon>
        <taxon>eudicotyledons</taxon>
        <taxon>Gunneridae</taxon>
        <taxon>Pentapetalae</taxon>
        <taxon>rosids</taxon>
        <taxon>fabids</taxon>
        <taxon>Fagales</taxon>
        <taxon>Fagaceae</taxon>
        <taxon>Castanea</taxon>
    </lineage>
</organism>
<proteinExistence type="predicted"/>
<dbReference type="OrthoDB" id="10644997at2759"/>
<comment type="caution">
    <text evidence="2">The sequence shown here is derived from an EMBL/GenBank/DDBJ whole genome shotgun (WGS) entry which is preliminary data.</text>
</comment>
<accession>A0A8J4QXT5</accession>
<evidence type="ECO:0000256" key="1">
    <source>
        <dbReference type="SAM" id="MobiDB-lite"/>
    </source>
</evidence>
<feature type="region of interest" description="Disordered" evidence="1">
    <location>
        <begin position="73"/>
        <end position="94"/>
    </location>
</feature>
<dbReference type="Proteomes" id="UP000737018">
    <property type="component" value="Unassembled WGS sequence"/>
</dbReference>
<gene>
    <name evidence="2" type="ORF">CMV_014380</name>
</gene>
<evidence type="ECO:0000313" key="3">
    <source>
        <dbReference type="Proteomes" id="UP000737018"/>
    </source>
</evidence>
<evidence type="ECO:0000313" key="2">
    <source>
        <dbReference type="EMBL" id="KAF3960960.1"/>
    </source>
</evidence>
<keyword evidence="3" id="KW-1185">Reference proteome</keyword>
<name>A0A8J4QXT5_9ROSI</name>
<sequence>MPQTQPQRVHQGCFPYGHRVHGYGFCWLLRHAHLHPHQQNHRWLLLILQKEEALQVRVNKASELVCVRLKDVPPVQQSSPIQKSSVTSHHQRSL</sequence>
<reference evidence="2" key="1">
    <citation type="submission" date="2020-03" db="EMBL/GenBank/DDBJ databases">
        <title>Castanea mollissima Vanexum genome sequencing.</title>
        <authorList>
            <person name="Staton M."/>
        </authorList>
    </citation>
    <scope>NUCLEOTIDE SEQUENCE</scope>
    <source>
        <tissue evidence="2">Leaf</tissue>
    </source>
</reference>
<feature type="compositionally biased region" description="Polar residues" evidence="1">
    <location>
        <begin position="75"/>
        <end position="88"/>
    </location>
</feature>
<dbReference type="AlphaFoldDB" id="A0A8J4QXT5"/>
<protein>
    <submittedName>
        <fullName evidence="2">Uncharacterized protein</fullName>
    </submittedName>
</protein>
<dbReference type="EMBL" id="JRKL02002003">
    <property type="protein sequence ID" value="KAF3960960.1"/>
    <property type="molecule type" value="Genomic_DNA"/>
</dbReference>